<evidence type="ECO:0000259" key="4">
    <source>
        <dbReference type="Pfam" id="PF18100"/>
    </source>
</evidence>
<dbReference type="Proteomes" id="UP000281553">
    <property type="component" value="Unassembled WGS sequence"/>
</dbReference>
<name>A0A3P6SK63_DIBLA</name>
<evidence type="ECO:0000256" key="1">
    <source>
        <dbReference type="ARBA" id="ARBA00012276"/>
    </source>
</evidence>
<keyword evidence="3" id="KW-0114">cAMP</keyword>
<reference evidence="5 6" key="1">
    <citation type="submission" date="2018-11" db="EMBL/GenBank/DDBJ databases">
        <authorList>
            <consortium name="Pathogen Informatics"/>
        </authorList>
    </citation>
    <scope>NUCLEOTIDE SEQUENCE [LARGE SCALE GENOMIC DNA]</scope>
</reference>
<gene>
    <name evidence="5" type="ORF">DILT_LOCUS2647</name>
</gene>
<protein>
    <recommendedName>
        <fullName evidence="1">3',5'-cyclic-AMP phosphodiesterase</fullName>
        <ecNumber evidence="1">3.1.4.53</ecNumber>
    </recommendedName>
</protein>
<evidence type="ECO:0000256" key="2">
    <source>
        <dbReference type="ARBA" id="ARBA00022801"/>
    </source>
</evidence>
<dbReference type="EC" id="3.1.4.53" evidence="1"/>
<organism evidence="5 6">
    <name type="scientific">Dibothriocephalus latus</name>
    <name type="common">Fish tapeworm</name>
    <name type="synonym">Diphyllobothrium latum</name>
    <dbReference type="NCBI Taxonomy" id="60516"/>
    <lineage>
        <taxon>Eukaryota</taxon>
        <taxon>Metazoa</taxon>
        <taxon>Spiralia</taxon>
        <taxon>Lophotrochozoa</taxon>
        <taxon>Platyhelminthes</taxon>
        <taxon>Cestoda</taxon>
        <taxon>Eucestoda</taxon>
        <taxon>Diphyllobothriidea</taxon>
        <taxon>Diphyllobothriidae</taxon>
        <taxon>Dibothriocephalus</taxon>
    </lineage>
</organism>
<accession>A0A3P6SK63</accession>
<evidence type="ECO:0000256" key="3">
    <source>
        <dbReference type="ARBA" id="ARBA00023149"/>
    </source>
</evidence>
<dbReference type="EMBL" id="UYRU01042409">
    <property type="protein sequence ID" value="VDK75196.1"/>
    <property type="molecule type" value="Genomic_DNA"/>
</dbReference>
<sequence length="470" mass="51944">MSLAAQRRKIAMKRFLSYRLPDVQEQTIFSSETDISKRGSSDSPFAIGTGLVLKKSQPRRESFLYRNEVAGEQPRSFGCIAQTQPDSRSAPPAKNEEVYVTPYAQVIASLKRIRAVFMEIMKECTMKCENSCAQPPSADDDGASQMKRTLPQIGLPKLLHVLGTDDTTRIAKLATETLCELDWVLETLDQIQAQRPVSSLTNLKFKRLLDISLSNLTVLDKEPLSPIRHRASTGMAPLGLRERCHEYLEFVSQAKQANLHALPLSDSFHSRYSSNRTVNQISEYINQFFEPTDELRLATASASNTVSSEAYELPAELREIEECDTSPDAQSSLIGSSIGDEKAADEDATGRTDDITVRINEDTDDLRTMPVLGSNMPLAGNGKPVTVLQLNEAMRASDLSDFDRKISKAKTSAASAIKIDSSGHGYEEFYDDLLQSLGLNGALVRQVSKRALCAPFCAISTLITLQYIFV</sequence>
<keyword evidence="6" id="KW-1185">Reference proteome</keyword>
<dbReference type="GO" id="GO:0004115">
    <property type="term" value="F:3',5'-cyclic-AMP phosphodiesterase activity"/>
    <property type="evidence" value="ECO:0007669"/>
    <property type="project" value="UniProtKB-EC"/>
</dbReference>
<dbReference type="Pfam" id="PF18100">
    <property type="entry name" value="PDE4_UCR"/>
    <property type="match status" value="1"/>
</dbReference>
<dbReference type="OrthoDB" id="189220at2759"/>
<dbReference type="InterPro" id="IPR040844">
    <property type="entry name" value="PDE4_UCR"/>
</dbReference>
<dbReference type="AlphaFoldDB" id="A0A3P6SK63"/>
<proteinExistence type="predicted"/>
<evidence type="ECO:0000313" key="6">
    <source>
        <dbReference type="Proteomes" id="UP000281553"/>
    </source>
</evidence>
<evidence type="ECO:0000313" key="5">
    <source>
        <dbReference type="EMBL" id="VDK75196.1"/>
    </source>
</evidence>
<feature type="domain" description="Phosphodiesterase 4 upstream conserved regions (UCR)" evidence="4">
    <location>
        <begin position="100"/>
        <end position="217"/>
    </location>
</feature>
<keyword evidence="2" id="KW-0378">Hydrolase</keyword>